<dbReference type="SUPFAM" id="SSF53850">
    <property type="entry name" value="Periplasmic binding protein-like II"/>
    <property type="match status" value="1"/>
</dbReference>
<sequence>MTDLHRRVAEPMDLTQLKYFLKVVELRSMTKAAQALHIAQPAITRQIRQLEEELGVELLLRHSRGAEPTEAGLQLQAGAAAMLRLAAETRSTVQASSQQVVGTVRVGFPPSVGASLVAQAATTFRQAHPMADLVLDEGYSTQLRDALLSDRLDMAVLTDAPANPLLHQNPLYEESLWVFYHPGHKVAGSRRTSLAVRSLRDLALIQPSPDNTLRRLLEHAARAEGFALNVIMQSESLAVTRGLLANAAGAHVSPYTALQDDLATGTLAGRQIDGLWVTRSLARRVDRPMTLAQQKFTIALQDEVGALRSSAPDIIRTK</sequence>
<dbReference type="PROSITE" id="PS50931">
    <property type="entry name" value="HTH_LYSR"/>
    <property type="match status" value="1"/>
</dbReference>
<dbReference type="STRING" id="94624.Bpet1190"/>
<dbReference type="EMBL" id="AM902716">
    <property type="protein sequence ID" value="CAP41524.1"/>
    <property type="molecule type" value="Genomic_DNA"/>
</dbReference>
<name>A9IC52_BORPD</name>
<dbReference type="InterPro" id="IPR000847">
    <property type="entry name" value="LysR_HTH_N"/>
</dbReference>
<dbReference type="Gene3D" id="1.10.10.10">
    <property type="entry name" value="Winged helix-like DNA-binding domain superfamily/Winged helix DNA-binding domain"/>
    <property type="match status" value="1"/>
</dbReference>
<evidence type="ECO:0000256" key="2">
    <source>
        <dbReference type="ARBA" id="ARBA00023015"/>
    </source>
</evidence>
<dbReference type="Proteomes" id="UP000001225">
    <property type="component" value="Chromosome"/>
</dbReference>
<keyword evidence="7" id="KW-1185">Reference proteome</keyword>
<dbReference type="eggNOG" id="COG0583">
    <property type="taxonomic scope" value="Bacteria"/>
</dbReference>
<dbReference type="Gene3D" id="3.40.190.290">
    <property type="match status" value="1"/>
</dbReference>
<dbReference type="InterPro" id="IPR036390">
    <property type="entry name" value="WH_DNA-bd_sf"/>
</dbReference>
<evidence type="ECO:0000313" key="7">
    <source>
        <dbReference type="Proteomes" id="UP000001225"/>
    </source>
</evidence>
<dbReference type="FunFam" id="1.10.10.10:FF:000001">
    <property type="entry name" value="LysR family transcriptional regulator"/>
    <property type="match status" value="1"/>
</dbReference>
<keyword evidence="2" id="KW-0805">Transcription regulation</keyword>
<dbReference type="SUPFAM" id="SSF46785">
    <property type="entry name" value="Winged helix' DNA-binding domain"/>
    <property type="match status" value="1"/>
</dbReference>
<dbReference type="KEGG" id="bpt:Bpet1190"/>
<dbReference type="AlphaFoldDB" id="A9IC52"/>
<keyword evidence="3" id="KW-0238">DNA-binding</keyword>
<dbReference type="InterPro" id="IPR005119">
    <property type="entry name" value="LysR_subst-bd"/>
</dbReference>
<evidence type="ECO:0000256" key="4">
    <source>
        <dbReference type="ARBA" id="ARBA00023163"/>
    </source>
</evidence>
<dbReference type="InterPro" id="IPR050950">
    <property type="entry name" value="HTH-type_LysR_regulators"/>
</dbReference>
<accession>A9IC52</accession>
<dbReference type="GO" id="GO:0003677">
    <property type="term" value="F:DNA binding"/>
    <property type="evidence" value="ECO:0007669"/>
    <property type="project" value="UniProtKB-KW"/>
</dbReference>
<dbReference type="PRINTS" id="PR00039">
    <property type="entry name" value="HTHLYSR"/>
</dbReference>
<feature type="domain" description="HTH lysR-type" evidence="5">
    <location>
        <begin position="12"/>
        <end position="69"/>
    </location>
</feature>
<evidence type="ECO:0000259" key="5">
    <source>
        <dbReference type="PROSITE" id="PS50931"/>
    </source>
</evidence>
<gene>
    <name evidence="6" type="ordered locus">Bpet1190</name>
</gene>
<dbReference type="Pfam" id="PF00126">
    <property type="entry name" value="HTH_1"/>
    <property type="match status" value="1"/>
</dbReference>
<organism evidence="6 7">
    <name type="scientific">Bordetella petrii (strain ATCC BAA-461 / DSM 12804 / CCUG 43448 / CIP 107267 / Se-1111R)</name>
    <dbReference type="NCBI Taxonomy" id="340100"/>
    <lineage>
        <taxon>Bacteria</taxon>
        <taxon>Pseudomonadati</taxon>
        <taxon>Pseudomonadota</taxon>
        <taxon>Betaproteobacteria</taxon>
        <taxon>Burkholderiales</taxon>
        <taxon>Alcaligenaceae</taxon>
        <taxon>Bordetella</taxon>
    </lineage>
</organism>
<evidence type="ECO:0000256" key="1">
    <source>
        <dbReference type="ARBA" id="ARBA00009437"/>
    </source>
</evidence>
<proteinExistence type="inferred from homology"/>
<dbReference type="InterPro" id="IPR036388">
    <property type="entry name" value="WH-like_DNA-bd_sf"/>
</dbReference>
<comment type="similarity">
    <text evidence="1">Belongs to the LysR transcriptional regulatory family.</text>
</comment>
<dbReference type="GO" id="GO:0005829">
    <property type="term" value="C:cytosol"/>
    <property type="evidence" value="ECO:0007669"/>
    <property type="project" value="TreeGrafter"/>
</dbReference>
<evidence type="ECO:0000256" key="3">
    <source>
        <dbReference type="ARBA" id="ARBA00023125"/>
    </source>
</evidence>
<protein>
    <submittedName>
        <fullName evidence="6">Transcriptional regulator, LysR-family</fullName>
    </submittedName>
</protein>
<dbReference type="CDD" id="cd05466">
    <property type="entry name" value="PBP2_LTTR_substrate"/>
    <property type="match status" value="1"/>
</dbReference>
<dbReference type="Pfam" id="PF03466">
    <property type="entry name" value="LysR_substrate"/>
    <property type="match status" value="1"/>
</dbReference>
<keyword evidence="4" id="KW-0804">Transcription</keyword>
<evidence type="ECO:0000313" key="6">
    <source>
        <dbReference type="EMBL" id="CAP41524.1"/>
    </source>
</evidence>
<dbReference type="GO" id="GO:0003700">
    <property type="term" value="F:DNA-binding transcription factor activity"/>
    <property type="evidence" value="ECO:0007669"/>
    <property type="project" value="InterPro"/>
</dbReference>
<dbReference type="PANTHER" id="PTHR30419">
    <property type="entry name" value="HTH-TYPE TRANSCRIPTIONAL REGULATOR YBHD"/>
    <property type="match status" value="1"/>
</dbReference>
<reference evidence="6 7" key="1">
    <citation type="journal article" date="2008" name="BMC Genomics">
        <title>The missing link: Bordetella petrii is endowed with both the metabolic versatility of environmental bacteria and virulence traits of pathogenic Bordetellae.</title>
        <authorList>
            <person name="Gross R."/>
            <person name="Guzman C.A."/>
            <person name="Sebaihia M."/>
            <person name="Martins Dos Santos V.A."/>
            <person name="Pieper D.H."/>
            <person name="Koebnik R."/>
            <person name="Lechner M."/>
            <person name="Bartels D."/>
            <person name="Buhrmester J."/>
            <person name="Choudhuri J.V."/>
            <person name="Ebensen T."/>
            <person name="Gaigalat L."/>
            <person name="Herrmann S."/>
            <person name="Khachane A.N."/>
            <person name="Larisch C."/>
            <person name="Link S."/>
            <person name="Linke B."/>
            <person name="Meyer F."/>
            <person name="Mormann S."/>
            <person name="Nakunst D."/>
            <person name="Rueckert C."/>
            <person name="Schneiker-Bekel S."/>
            <person name="Schulze K."/>
            <person name="Vorhoelter F.J."/>
            <person name="Yevsa T."/>
            <person name="Engle J.T."/>
            <person name="Goldman W.E."/>
            <person name="Puehler A."/>
            <person name="Goebel U.B."/>
            <person name="Goesmann A."/>
            <person name="Bloecker H."/>
            <person name="Kaiser O."/>
            <person name="Martinez-Arias R."/>
        </authorList>
    </citation>
    <scope>NUCLEOTIDE SEQUENCE [LARGE SCALE GENOMIC DNA]</scope>
    <source>
        <strain evidence="7">ATCC BAA-461 / DSM 12804 / CCUG 43448 / CIP 107267 / Se-1111R</strain>
    </source>
</reference>